<dbReference type="PANTHER" id="PTHR43649:SF12">
    <property type="entry name" value="DIACETYLCHITOBIOSE BINDING PROTEIN DASA"/>
    <property type="match status" value="1"/>
</dbReference>
<protein>
    <submittedName>
        <fullName evidence="3">Putative aldouronate transport system substrate-binding protein</fullName>
    </submittedName>
</protein>
<dbReference type="AlphaFoldDB" id="A0A2T0MY92"/>
<dbReference type="RefSeq" id="WP_106242188.1">
    <property type="nucleotide sequence ID" value="NZ_JBFAIB010000004.1"/>
</dbReference>
<name>A0A2T0MY92_9ACTN</name>
<accession>A0A2T0MY92</accession>
<keyword evidence="2" id="KW-0732">Signal</keyword>
<dbReference type="EMBL" id="PVNG01000009">
    <property type="protein sequence ID" value="PRX64179.1"/>
    <property type="molecule type" value="Genomic_DNA"/>
</dbReference>
<evidence type="ECO:0000256" key="2">
    <source>
        <dbReference type="SAM" id="SignalP"/>
    </source>
</evidence>
<proteinExistence type="predicted"/>
<dbReference type="PROSITE" id="PS51257">
    <property type="entry name" value="PROKAR_LIPOPROTEIN"/>
    <property type="match status" value="1"/>
</dbReference>
<sequence>MKPHSPGNRIAAVVAAAALLAAGCSSGGNQSSTDSAPKAKTEGDKVVVSVMAAANPDMKLDTNQTTALLSDKFKIKFQWQPTTMDGAAAKEKRQIAISSGDYPDLFLLIPYVDAFTKPELQKLGKQGVAMPLEDLIKQHAPNIQKALDSNSVLKAMSTAPDGHIYALPQWSDCYHCTYPNKLWINSAWLKKLKLEMPKTTEELREVLRAFKTKDPNGNGKADEVPMTTDKQNSTLIGYLMGAFAYAPYGAGNGVPSLLELNGGKVSTPVDKPEWREGLKYIKSLYQEGLIDQASFTQNAEALQAVGNDPDAVRIGSSPVLWPGIFVQLGSKDGRDEQYDPAPPLTGPDGTSLTAYNNPTSIGYTFMLTNKSSMEARVAAIKMLDYMYTDEGAIIANSGPEGVGWVKPGPDDVALDTKAKPVWKNLTGTPKNIAWESMGQYHLPLPLRNAQAVPKDIYSEAGLERRLFQATQAYEPHVDKAKVFPEAQVWTDPGVVSELATLKTNLDSYVSQGQLAFITGSKNIDTEWDAWVKGLDGLGMKRYLELNQQAYDKNKPSS</sequence>
<dbReference type="InterPro" id="IPR050490">
    <property type="entry name" value="Bact_solute-bd_prot1"/>
</dbReference>
<evidence type="ECO:0000313" key="3">
    <source>
        <dbReference type="EMBL" id="PRX64179.1"/>
    </source>
</evidence>
<reference evidence="3 4" key="1">
    <citation type="submission" date="2018-03" db="EMBL/GenBank/DDBJ databases">
        <title>Genomic Encyclopedia of Type Strains, Phase III (KMG-III): the genomes of soil and plant-associated and newly described type strains.</title>
        <authorList>
            <person name="Whitman W."/>
        </authorList>
    </citation>
    <scope>NUCLEOTIDE SEQUENCE [LARGE SCALE GENOMIC DNA]</scope>
    <source>
        <strain evidence="3 4">CGMCC 4.7104</strain>
    </source>
</reference>
<evidence type="ECO:0000256" key="1">
    <source>
        <dbReference type="SAM" id="MobiDB-lite"/>
    </source>
</evidence>
<comment type="caution">
    <text evidence="3">The sequence shown here is derived from an EMBL/GenBank/DDBJ whole genome shotgun (WGS) entry which is preliminary data.</text>
</comment>
<dbReference type="Gene3D" id="3.40.190.10">
    <property type="entry name" value="Periplasmic binding protein-like II"/>
    <property type="match status" value="2"/>
</dbReference>
<evidence type="ECO:0000313" key="4">
    <source>
        <dbReference type="Proteomes" id="UP000238312"/>
    </source>
</evidence>
<dbReference type="Proteomes" id="UP000238312">
    <property type="component" value="Unassembled WGS sequence"/>
</dbReference>
<keyword evidence="4" id="KW-1185">Reference proteome</keyword>
<feature type="region of interest" description="Disordered" evidence="1">
    <location>
        <begin position="332"/>
        <end position="351"/>
    </location>
</feature>
<gene>
    <name evidence="3" type="ORF">B0I32_109107</name>
</gene>
<dbReference type="PANTHER" id="PTHR43649">
    <property type="entry name" value="ARABINOSE-BINDING PROTEIN-RELATED"/>
    <property type="match status" value="1"/>
</dbReference>
<dbReference type="SUPFAM" id="SSF53850">
    <property type="entry name" value="Periplasmic binding protein-like II"/>
    <property type="match status" value="1"/>
</dbReference>
<feature type="chain" id="PRO_5039278113" evidence="2">
    <location>
        <begin position="28"/>
        <end position="557"/>
    </location>
</feature>
<dbReference type="OrthoDB" id="3225049at2"/>
<feature type="signal peptide" evidence="2">
    <location>
        <begin position="1"/>
        <end position="27"/>
    </location>
</feature>
<organism evidence="3 4">
    <name type="scientific">Nonomuraea fuscirosea</name>
    <dbReference type="NCBI Taxonomy" id="1291556"/>
    <lineage>
        <taxon>Bacteria</taxon>
        <taxon>Bacillati</taxon>
        <taxon>Actinomycetota</taxon>
        <taxon>Actinomycetes</taxon>
        <taxon>Streptosporangiales</taxon>
        <taxon>Streptosporangiaceae</taxon>
        <taxon>Nonomuraea</taxon>
    </lineage>
</organism>